<dbReference type="EMBL" id="WQMT02000003">
    <property type="protein sequence ID" value="KAG9224984.1"/>
    <property type="molecule type" value="Genomic_DNA"/>
</dbReference>
<gene>
    <name evidence="1" type="ORF">CCMSSC00406_0001865</name>
</gene>
<evidence type="ECO:0000313" key="1">
    <source>
        <dbReference type="EMBL" id="KAG9224984.1"/>
    </source>
</evidence>
<dbReference type="Proteomes" id="UP000824881">
    <property type="component" value="Unassembled WGS sequence"/>
</dbReference>
<keyword evidence="2" id="KW-1185">Reference proteome</keyword>
<sequence length="467" mass="51701">MQSPYKRPHPPSRETLRSRRGRAIRDEENAGARSDATASPGIACAYGRAAAEGCLAAWAAGVWEDVAGECLGRGAYSPGVAAMHPTSHLQRIAQELGIPLMNMSARWLVSSASEDPEGLLKLAFEEAKLTAPCLLFVDELEAITPKPESRSDTETPIPSRLMAAVEQQQLCITPSNSSESSCSSNAKDGSSTTSSKRKRSSGPSFLSILGSMLPAKRASERRSQQEYFEDLLLNPLPVSKIPCGDDYCISGISHWIDAYMTRLKLFSHDQDLVEYPSVDEEHAAVFNSMVYDPFRQGQHFVSFDSLNNAGLPGVALIDVLLGRANLIDPEARPLTKCQLPWFTLNVGAWGIEMLPNSFDIVRFPVRSYEGNTLPLWALAHAAAWAVLNHLWRVSIARLYFPQPLADRAIETYSKFRCLGPDTENINKPAQFLRAFDILRKIRILGLLDLDNLDEPDTRAFRIHYEIL</sequence>
<name>A0ACB7J366_PLECO</name>
<reference evidence="1 2" key="1">
    <citation type="journal article" date="2021" name="Appl. Environ. Microbiol.">
        <title>Genetic linkage and physical mapping for an oyster mushroom Pleurotus cornucopiae and QTL analysis for the trait cap color.</title>
        <authorList>
            <person name="Zhang Y."/>
            <person name="Gao W."/>
            <person name="Sonnenberg A."/>
            <person name="Chen Q."/>
            <person name="Zhang J."/>
            <person name="Huang C."/>
        </authorList>
    </citation>
    <scope>NUCLEOTIDE SEQUENCE [LARGE SCALE GENOMIC DNA]</scope>
    <source>
        <strain evidence="1">CCMSSC00406</strain>
    </source>
</reference>
<evidence type="ECO:0000313" key="2">
    <source>
        <dbReference type="Proteomes" id="UP000824881"/>
    </source>
</evidence>
<comment type="caution">
    <text evidence="1">The sequence shown here is derived from an EMBL/GenBank/DDBJ whole genome shotgun (WGS) entry which is preliminary data.</text>
</comment>
<organism evidence="1 2">
    <name type="scientific">Pleurotus cornucopiae</name>
    <name type="common">Cornucopia mushroom</name>
    <dbReference type="NCBI Taxonomy" id="5321"/>
    <lineage>
        <taxon>Eukaryota</taxon>
        <taxon>Fungi</taxon>
        <taxon>Dikarya</taxon>
        <taxon>Basidiomycota</taxon>
        <taxon>Agaricomycotina</taxon>
        <taxon>Agaricomycetes</taxon>
        <taxon>Agaricomycetidae</taxon>
        <taxon>Agaricales</taxon>
        <taxon>Pleurotineae</taxon>
        <taxon>Pleurotaceae</taxon>
        <taxon>Pleurotus</taxon>
    </lineage>
</organism>
<accession>A0ACB7J366</accession>
<protein>
    <submittedName>
        <fullName evidence="1">Uncharacterized protein</fullName>
    </submittedName>
</protein>
<proteinExistence type="predicted"/>